<dbReference type="InterPro" id="IPR040079">
    <property type="entry name" value="Glutathione_S-Trfase"/>
</dbReference>
<dbReference type="SUPFAM" id="SSF52833">
    <property type="entry name" value="Thioredoxin-like"/>
    <property type="match status" value="1"/>
</dbReference>
<comment type="catalytic activity">
    <reaction evidence="7">
        <text>RX + glutathione = an S-substituted glutathione + a halide anion + H(+)</text>
        <dbReference type="Rhea" id="RHEA:16437"/>
        <dbReference type="ChEBI" id="CHEBI:15378"/>
        <dbReference type="ChEBI" id="CHEBI:16042"/>
        <dbReference type="ChEBI" id="CHEBI:17792"/>
        <dbReference type="ChEBI" id="CHEBI:57925"/>
        <dbReference type="ChEBI" id="CHEBI:90779"/>
        <dbReference type="EC" id="2.5.1.18"/>
    </reaction>
</comment>
<dbReference type="Proteomes" id="UP000261620">
    <property type="component" value="Unplaced"/>
</dbReference>
<dbReference type="STRING" id="94237.ENSMMOP00000019501"/>
<dbReference type="Gene3D" id="1.20.1050.10">
    <property type="match status" value="1"/>
</dbReference>
<proteinExistence type="inferred from homology"/>
<dbReference type="EC" id="2.5.1.18" evidence="4"/>
<dbReference type="SFLD" id="SFLDG01153">
    <property type="entry name" value="Main.4:_Theta-like"/>
    <property type="match status" value="1"/>
</dbReference>
<evidence type="ECO:0000259" key="9">
    <source>
        <dbReference type="PROSITE" id="PS50405"/>
    </source>
</evidence>
<evidence type="ECO:0000313" key="10">
    <source>
        <dbReference type="Ensembl" id="ENSMMOP00000019501.1"/>
    </source>
</evidence>
<evidence type="ECO:0000313" key="11">
    <source>
        <dbReference type="Proteomes" id="UP000261620"/>
    </source>
</evidence>
<dbReference type="PROSITE" id="PS50404">
    <property type="entry name" value="GST_NTER"/>
    <property type="match status" value="1"/>
</dbReference>
<keyword evidence="11" id="KW-1185">Reference proteome</keyword>
<reference evidence="10" key="2">
    <citation type="submission" date="2025-09" db="UniProtKB">
        <authorList>
            <consortium name="Ensembl"/>
        </authorList>
    </citation>
    <scope>IDENTIFICATION</scope>
</reference>
<evidence type="ECO:0000256" key="5">
    <source>
        <dbReference type="ARBA" id="ARBA00022490"/>
    </source>
</evidence>
<dbReference type="InterPro" id="IPR036282">
    <property type="entry name" value="Glutathione-S-Trfase_C_sf"/>
</dbReference>
<keyword evidence="6" id="KW-0808">Transferase</keyword>
<dbReference type="Gene3D" id="3.40.30.10">
    <property type="entry name" value="Glutaredoxin"/>
    <property type="match status" value="1"/>
</dbReference>
<feature type="domain" description="GST N-terminal" evidence="8">
    <location>
        <begin position="1"/>
        <end position="81"/>
    </location>
</feature>
<dbReference type="InterPro" id="IPR040077">
    <property type="entry name" value="GST_C_Theta"/>
</dbReference>
<dbReference type="GO" id="GO:0005737">
    <property type="term" value="C:cytoplasm"/>
    <property type="evidence" value="ECO:0007669"/>
    <property type="project" value="UniProtKB-SubCell"/>
</dbReference>
<evidence type="ECO:0000256" key="1">
    <source>
        <dbReference type="ARBA" id="ARBA00004496"/>
    </source>
</evidence>
<dbReference type="AlphaFoldDB" id="A0A3Q3XAY2"/>
<keyword evidence="5" id="KW-0963">Cytoplasm</keyword>
<comment type="subunit">
    <text evidence="3">Homodimer.</text>
</comment>
<dbReference type="SFLD" id="SFLDS00019">
    <property type="entry name" value="Glutathione_Transferase_(cytos"/>
    <property type="match status" value="1"/>
</dbReference>
<name>A0A3Q3XAY2_MOLML</name>
<dbReference type="Ensembl" id="ENSMMOT00000019828.1">
    <property type="protein sequence ID" value="ENSMMOP00000019501.1"/>
    <property type="gene ID" value="ENSMMOG00000014756.1"/>
</dbReference>
<reference evidence="10" key="1">
    <citation type="submission" date="2025-08" db="UniProtKB">
        <authorList>
            <consortium name="Ensembl"/>
        </authorList>
    </citation>
    <scope>IDENTIFICATION</scope>
</reference>
<dbReference type="PROSITE" id="PS50405">
    <property type="entry name" value="GST_CTER"/>
    <property type="match status" value="1"/>
</dbReference>
<evidence type="ECO:0000256" key="3">
    <source>
        <dbReference type="ARBA" id="ARBA00011738"/>
    </source>
</evidence>
<dbReference type="InterPro" id="IPR051369">
    <property type="entry name" value="GST_Theta"/>
</dbReference>
<dbReference type="CDD" id="cd03183">
    <property type="entry name" value="GST_C_Theta"/>
    <property type="match status" value="1"/>
</dbReference>
<dbReference type="Pfam" id="PF00043">
    <property type="entry name" value="GST_C"/>
    <property type="match status" value="1"/>
</dbReference>
<dbReference type="PANTHER" id="PTHR43917">
    <property type="match status" value="1"/>
</dbReference>
<dbReference type="Pfam" id="PF13417">
    <property type="entry name" value="GST_N_3"/>
    <property type="match status" value="1"/>
</dbReference>
<evidence type="ECO:0000256" key="2">
    <source>
        <dbReference type="ARBA" id="ARBA00009899"/>
    </source>
</evidence>
<dbReference type="InterPro" id="IPR036249">
    <property type="entry name" value="Thioredoxin-like_sf"/>
</dbReference>
<dbReference type="OMA" id="SAYCEIM"/>
<sequence length="243" mass="27847">MMELYLDLYSQPCRSVFMFAKVAGIPFEFKQVDLAAGQHYSDEFGEINSLRKVPVMKDGNFILTKGDSCLRYLVQKHSSTVADHWYPADLQQRARVNEYLAWQHMNLRAHGSKIFLFKMLFSIVTGSEVPKEKMDTAVEDLNQALDILEEKFLQSKPFIIGDKISLADLVAVVEIMQPVGSGLDVFGGRPKLSAWRDRLRKELGEKLFDEAHELIMNMSGLPQKLQNNSAFDMMKLKFQKMFI</sequence>
<dbReference type="SFLD" id="SFLDG00358">
    <property type="entry name" value="Main_(cytGST)"/>
    <property type="match status" value="1"/>
</dbReference>
<protein>
    <recommendedName>
        <fullName evidence="4">glutathione transferase</fullName>
        <ecNumber evidence="4">2.5.1.18</ecNumber>
    </recommendedName>
</protein>
<accession>A0A3Q3XAY2</accession>
<dbReference type="GO" id="GO:0004364">
    <property type="term" value="F:glutathione transferase activity"/>
    <property type="evidence" value="ECO:0007669"/>
    <property type="project" value="UniProtKB-EC"/>
</dbReference>
<dbReference type="InterPro" id="IPR010987">
    <property type="entry name" value="Glutathione-S-Trfase_C-like"/>
</dbReference>
<dbReference type="SUPFAM" id="SSF47616">
    <property type="entry name" value="GST C-terminal domain-like"/>
    <property type="match status" value="1"/>
</dbReference>
<comment type="subcellular location">
    <subcellularLocation>
        <location evidence="1">Cytoplasm</location>
    </subcellularLocation>
</comment>
<dbReference type="FunFam" id="1.20.1050.10:FF:000008">
    <property type="entry name" value="Glutathione S-transferase theta-1"/>
    <property type="match status" value="1"/>
</dbReference>
<dbReference type="InterPro" id="IPR004045">
    <property type="entry name" value="Glutathione_S-Trfase_N"/>
</dbReference>
<evidence type="ECO:0000256" key="6">
    <source>
        <dbReference type="ARBA" id="ARBA00022679"/>
    </source>
</evidence>
<dbReference type="InterPro" id="IPR004046">
    <property type="entry name" value="GST_C"/>
</dbReference>
<organism evidence="10 11">
    <name type="scientific">Mola mola</name>
    <name type="common">Ocean sunfish</name>
    <name type="synonym">Tetraodon mola</name>
    <dbReference type="NCBI Taxonomy" id="94237"/>
    <lineage>
        <taxon>Eukaryota</taxon>
        <taxon>Metazoa</taxon>
        <taxon>Chordata</taxon>
        <taxon>Craniata</taxon>
        <taxon>Vertebrata</taxon>
        <taxon>Euteleostomi</taxon>
        <taxon>Actinopterygii</taxon>
        <taxon>Neopterygii</taxon>
        <taxon>Teleostei</taxon>
        <taxon>Neoteleostei</taxon>
        <taxon>Acanthomorphata</taxon>
        <taxon>Eupercaria</taxon>
        <taxon>Tetraodontiformes</taxon>
        <taxon>Molidae</taxon>
        <taxon>Mola</taxon>
    </lineage>
</organism>
<dbReference type="GO" id="GO:0006749">
    <property type="term" value="P:glutathione metabolic process"/>
    <property type="evidence" value="ECO:0007669"/>
    <property type="project" value="TreeGrafter"/>
</dbReference>
<evidence type="ECO:0000256" key="7">
    <source>
        <dbReference type="ARBA" id="ARBA00047960"/>
    </source>
</evidence>
<evidence type="ECO:0000256" key="4">
    <source>
        <dbReference type="ARBA" id="ARBA00012452"/>
    </source>
</evidence>
<feature type="domain" description="GST C-terminal" evidence="9">
    <location>
        <begin position="89"/>
        <end position="231"/>
    </location>
</feature>
<comment type="similarity">
    <text evidence="2">Belongs to the GST superfamily. Theta family.</text>
</comment>
<dbReference type="PANTHER" id="PTHR43917:SF9">
    <property type="entry name" value="GLUTATHIONE S-TRANSFERASE THETA-1"/>
    <property type="match status" value="1"/>
</dbReference>
<evidence type="ECO:0000259" key="8">
    <source>
        <dbReference type="PROSITE" id="PS50404"/>
    </source>
</evidence>